<dbReference type="CDD" id="cd13361">
    <property type="entry name" value="PH_PLC_beta"/>
    <property type="match status" value="1"/>
</dbReference>
<dbReference type="Pfam" id="PF00388">
    <property type="entry name" value="PI-PLC-X"/>
    <property type="match status" value="1"/>
</dbReference>
<feature type="domain" description="PI-PLC Y-box" evidence="11">
    <location>
        <begin position="591"/>
        <end position="707"/>
    </location>
</feature>
<dbReference type="Gene3D" id="2.60.40.150">
    <property type="entry name" value="C2 domain"/>
    <property type="match status" value="1"/>
</dbReference>
<dbReference type="SUPFAM" id="SSF50729">
    <property type="entry name" value="PH domain-like"/>
    <property type="match status" value="1"/>
</dbReference>
<dbReference type="GO" id="GO:0016042">
    <property type="term" value="P:lipid catabolic process"/>
    <property type="evidence" value="ECO:0007669"/>
    <property type="project" value="UniProtKB-KW"/>
</dbReference>
<dbReference type="InterPro" id="IPR001192">
    <property type="entry name" value="PI-PLC_fam"/>
</dbReference>
<evidence type="ECO:0000259" key="10">
    <source>
        <dbReference type="PROSITE" id="PS50004"/>
    </source>
</evidence>
<dbReference type="EC" id="3.1.4.11" evidence="6"/>
<dbReference type="SMART" id="SM00149">
    <property type="entry name" value="PLCYc"/>
    <property type="match status" value="1"/>
</dbReference>
<dbReference type="PRINTS" id="PR00390">
    <property type="entry name" value="PHPHLIPASEC"/>
</dbReference>
<dbReference type="GO" id="GO:0051209">
    <property type="term" value="P:release of sequestered calcium ion into cytosol"/>
    <property type="evidence" value="ECO:0007669"/>
    <property type="project" value="TreeGrafter"/>
</dbReference>
<dbReference type="FunFam" id="1.10.238.10:FF:000024">
    <property type="entry name" value="1-phosphatidylinositol 4,5-bisphosphate phosphodiesterase"/>
    <property type="match status" value="1"/>
</dbReference>
<name>A0A3P6T3J1_LITSI</name>
<feature type="active site" evidence="7">
    <location>
        <position position="376"/>
    </location>
</feature>
<dbReference type="SUPFAM" id="SSF69989">
    <property type="entry name" value="C-terminal domain of PLC-beta"/>
    <property type="match status" value="1"/>
</dbReference>
<dbReference type="SUPFAM" id="SSF49562">
    <property type="entry name" value="C2 domain (Calcium/lipid-binding domain, CaLB)"/>
    <property type="match status" value="1"/>
</dbReference>
<evidence type="ECO:0000256" key="8">
    <source>
        <dbReference type="PIRSR" id="PIRSR000956-2"/>
    </source>
</evidence>
<dbReference type="InterPro" id="IPR037862">
    <property type="entry name" value="PLC-beta_PH"/>
</dbReference>
<evidence type="ECO:0000256" key="7">
    <source>
        <dbReference type="PIRSR" id="PIRSR000956-1"/>
    </source>
</evidence>
<accession>A0A3P6T3J1</accession>
<evidence type="ECO:0000256" key="3">
    <source>
        <dbReference type="ARBA" id="ARBA00022963"/>
    </source>
</evidence>
<keyword evidence="8" id="KW-0106">Calcium</keyword>
<dbReference type="AlphaFoldDB" id="A0A3P6T3J1"/>
<dbReference type="InterPro" id="IPR000008">
    <property type="entry name" value="C2_dom"/>
</dbReference>
<keyword evidence="5 6" id="KW-0807">Transducer</keyword>
<dbReference type="Gene3D" id="2.30.29.240">
    <property type="match status" value="1"/>
</dbReference>
<dbReference type="EMBL" id="UYRX01000112">
    <property type="protein sequence ID" value="VDK74360.1"/>
    <property type="molecule type" value="Genomic_DNA"/>
</dbReference>
<evidence type="ECO:0000259" key="11">
    <source>
        <dbReference type="PROSITE" id="PS50008"/>
    </source>
</evidence>
<dbReference type="FunFam" id="2.60.40.150:FF:000008">
    <property type="entry name" value="1-phosphatidylinositol 4,5-bisphosphate phosphodiesterase"/>
    <property type="match status" value="1"/>
</dbReference>
<dbReference type="OMA" id="AMQKAHC"/>
<organism evidence="12 13">
    <name type="scientific">Litomosoides sigmodontis</name>
    <name type="common">Filarial nematode worm</name>
    <dbReference type="NCBI Taxonomy" id="42156"/>
    <lineage>
        <taxon>Eukaryota</taxon>
        <taxon>Metazoa</taxon>
        <taxon>Ecdysozoa</taxon>
        <taxon>Nematoda</taxon>
        <taxon>Chromadorea</taxon>
        <taxon>Rhabditida</taxon>
        <taxon>Spirurina</taxon>
        <taxon>Spiruromorpha</taxon>
        <taxon>Filarioidea</taxon>
        <taxon>Onchocercidae</taxon>
        <taxon>Litomosoides</taxon>
    </lineage>
</organism>
<evidence type="ECO:0000256" key="1">
    <source>
        <dbReference type="ARBA" id="ARBA00001195"/>
    </source>
</evidence>
<dbReference type="GO" id="GO:0048015">
    <property type="term" value="P:phosphatidylinositol-mediated signaling"/>
    <property type="evidence" value="ECO:0007669"/>
    <property type="project" value="TreeGrafter"/>
</dbReference>
<dbReference type="PANTHER" id="PTHR10336:SF36">
    <property type="entry name" value="1-PHOSPHATIDYLINOSITOL 4,5-BISPHOSPHATE PHOSPHODIESTERASE BETA-4"/>
    <property type="match status" value="1"/>
</dbReference>
<evidence type="ECO:0000313" key="12">
    <source>
        <dbReference type="EMBL" id="VDK74360.1"/>
    </source>
</evidence>
<feature type="active site" evidence="7">
    <location>
        <position position="328"/>
    </location>
</feature>
<dbReference type="SUPFAM" id="SSF47473">
    <property type="entry name" value="EF-hand"/>
    <property type="match status" value="1"/>
</dbReference>
<feature type="binding site" evidence="8">
    <location>
        <position position="360"/>
    </location>
    <ligand>
        <name>Ca(2+)</name>
        <dbReference type="ChEBI" id="CHEBI:29108"/>
    </ligand>
</feature>
<dbReference type="CDD" id="cd00275">
    <property type="entry name" value="C2_PLC_like"/>
    <property type="match status" value="1"/>
</dbReference>
<keyword evidence="2 6" id="KW-0378">Hydrolase</keyword>
<dbReference type="PROSITE" id="PS50004">
    <property type="entry name" value="C2"/>
    <property type="match status" value="1"/>
</dbReference>
<evidence type="ECO:0000256" key="9">
    <source>
        <dbReference type="RuleBase" id="RU361133"/>
    </source>
</evidence>
<dbReference type="Proteomes" id="UP000277928">
    <property type="component" value="Unassembled WGS sequence"/>
</dbReference>
<dbReference type="PROSITE" id="PS50007">
    <property type="entry name" value="PIPLC_X_DOMAIN"/>
    <property type="match status" value="1"/>
</dbReference>
<dbReference type="InterPro" id="IPR053945">
    <property type="entry name" value="PLCB1-4-like_EFh"/>
</dbReference>
<comment type="function">
    <text evidence="6">The production of the second messenger molecules diacylglycerol (DAG) and inositol 1,4,5-trisphosphate (IP3) is mediated by activated phosphatidylinositol-specific phospholipase C enzymes.</text>
</comment>
<dbReference type="STRING" id="42156.A0A3P6T3J1"/>
<keyword evidence="13" id="KW-1185">Reference proteome</keyword>
<dbReference type="PIRSF" id="PIRSF000956">
    <property type="entry name" value="PLC-beta"/>
    <property type="match status" value="1"/>
</dbReference>
<dbReference type="InterPro" id="IPR001711">
    <property type="entry name" value="PLipase_C_Pinositol-sp_Y"/>
</dbReference>
<dbReference type="Gene3D" id="1.20.1230.10">
    <property type="entry name" value="Phospholipase C beta, distal C-terminal domain"/>
    <property type="match status" value="1"/>
</dbReference>
<protein>
    <recommendedName>
        <fullName evidence="6">1-phosphatidylinositol 4,5-bisphosphate phosphodiesterase</fullName>
        <ecNumber evidence="6">3.1.4.11</ecNumber>
    </recommendedName>
</protein>
<dbReference type="FunFam" id="3.20.20.190:FF:000047">
    <property type="entry name" value="Phosphoinositide phospholipase C"/>
    <property type="match status" value="1"/>
</dbReference>
<feature type="binding site" evidence="8">
    <location>
        <position position="329"/>
    </location>
    <ligand>
        <name>Ca(2+)</name>
        <dbReference type="ChEBI" id="CHEBI:29108"/>
    </ligand>
</feature>
<dbReference type="Gene3D" id="1.10.238.10">
    <property type="entry name" value="EF-hand"/>
    <property type="match status" value="1"/>
</dbReference>
<dbReference type="Pfam" id="PF17787">
    <property type="entry name" value="PH_14"/>
    <property type="match status" value="1"/>
</dbReference>
<keyword evidence="3 6" id="KW-0442">Lipid degradation</keyword>
<comment type="catalytic activity">
    <reaction evidence="1 6 9">
        <text>a 1,2-diacyl-sn-glycero-3-phospho-(1D-myo-inositol-4,5-bisphosphate) + H2O = 1D-myo-inositol 1,4,5-trisphosphate + a 1,2-diacyl-sn-glycerol + H(+)</text>
        <dbReference type="Rhea" id="RHEA:33179"/>
        <dbReference type="ChEBI" id="CHEBI:15377"/>
        <dbReference type="ChEBI" id="CHEBI:15378"/>
        <dbReference type="ChEBI" id="CHEBI:17815"/>
        <dbReference type="ChEBI" id="CHEBI:58456"/>
        <dbReference type="ChEBI" id="CHEBI:203600"/>
        <dbReference type="EC" id="3.1.4.11"/>
    </reaction>
</comment>
<keyword evidence="4 6" id="KW-0443">Lipid metabolism</keyword>
<evidence type="ECO:0000256" key="6">
    <source>
        <dbReference type="PIRNR" id="PIRNR000956"/>
    </source>
</evidence>
<feature type="binding site" evidence="8">
    <location>
        <position position="358"/>
    </location>
    <ligand>
        <name>Ca(2+)</name>
        <dbReference type="ChEBI" id="CHEBI:29108"/>
    </ligand>
</feature>
<dbReference type="GO" id="GO:0004435">
    <property type="term" value="F:phosphatidylinositol-4,5-bisphosphate phospholipase C activity"/>
    <property type="evidence" value="ECO:0007669"/>
    <property type="project" value="UniProtKB-UniRule"/>
</dbReference>
<dbReference type="SMART" id="SM00148">
    <property type="entry name" value="PLCXc"/>
    <property type="match status" value="1"/>
</dbReference>
<dbReference type="CDD" id="cd08591">
    <property type="entry name" value="PI-PLCc_beta"/>
    <property type="match status" value="1"/>
</dbReference>
<evidence type="ECO:0000313" key="13">
    <source>
        <dbReference type="Proteomes" id="UP000277928"/>
    </source>
</evidence>
<dbReference type="InterPro" id="IPR011992">
    <property type="entry name" value="EF-hand-dom_pair"/>
</dbReference>
<gene>
    <name evidence="12" type="ORF">NLS_LOCUS2446</name>
</gene>
<dbReference type="GO" id="GO:0046488">
    <property type="term" value="P:phosphatidylinositol metabolic process"/>
    <property type="evidence" value="ECO:0007669"/>
    <property type="project" value="TreeGrafter"/>
</dbReference>
<dbReference type="SMART" id="SM00239">
    <property type="entry name" value="C2"/>
    <property type="match status" value="1"/>
</dbReference>
<dbReference type="Pfam" id="PF00387">
    <property type="entry name" value="PI-PLC-Y"/>
    <property type="match status" value="1"/>
</dbReference>
<evidence type="ECO:0000256" key="2">
    <source>
        <dbReference type="ARBA" id="ARBA00022801"/>
    </source>
</evidence>
<reference evidence="12 13" key="1">
    <citation type="submission" date="2018-08" db="EMBL/GenBank/DDBJ databases">
        <authorList>
            <person name="Laetsch R D."/>
            <person name="Stevens L."/>
            <person name="Kumar S."/>
            <person name="Blaxter L. M."/>
        </authorList>
    </citation>
    <scope>NUCLEOTIDE SEQUENCE [LARGE SCALE GENOMIC DNA]</scope>
</reference>
<dbReference type="InterPro" id="IPR016280">
    <property type="entry name" value="PLC-beta"/>
</dbReference>
<feature type="domain" description="C2" evidence="10">
    <location>
        <begin position="710"/>
        <end position="831"/>
    </location>
</feature>
<dbReference type="InterPro" id="IPR035892">
    <property type="entry name" value="C2_domain_sf"/>
</dbReference>
<evidence type="ECO:0000256" key="5">
    <source>
        <dbReference type="ARBA" id="ARBA00023224"/>
    </source>
</evidence>
<sequence length="1207" mass="139594">MAKEYQFSWKPNIPDALLKGYEFYKYDDESICLECDTFLRVDEYGFFLYWTSEEKKDTSVLDLVLVWEARRGTLPKDGRVMFELEQHGPRETIEDRTVWLTYGPDLVNISNYYLVAKDIEIAKIWRNGLTEILKTSKIRHISYTTSLMKNWRYLCLCLNERQKIPIKNIVKIFSGGKTGQMVQKCLSDLGLSGNKEHDELDAELFTFDKYLRLYYKICPRTDVQELFVKLSGQKEYLTKDRLINFLNEEQRDPRLNEILFPFFDDKRVLSLISKYETDESYINNGKMSGDAFLRFLMSDENAPVFLDRVELYQDMDQPLCHYYINSSHNTYLTGRQYGGKSSTEIYRQVLLSGCRCIELDCWDGTGENKGEPIITHGKAMCTDVFFKDVLYQIRDTAFARSDFPVILSFENHCCKSNQLKMAKYCMEIFGDMLLSKPLDDNPLEPGVQLPSPNRLKRKILIKNKRLKVDIEKLQMEQFLREGKLDEEDELIENPEAIASEEISALSLDDQRAHPEVELCDTQCTSTLDANDGVLLKDLDEAHPELKQANFISKLKPSVTKKSQQQLTKEEEERIFAEYHYTGATTNIHPLLSSLVNYTHPVKFSGFDVAEANNLHFHMSSFSESTGLGYLKQSAPEFVNYNKRQLCRIYPKGARVDSSNFLPQIFWNAGCQMVALNFQTPDISMQLNQGKFQYNGGCGYLLKPEFMRRPDRSFDPFSESPVDGVIAAHCTVKVISGHFICDRKVGTYVEVEMYGLPTDTIRKEHRTRIVPANGLNPVYNSDPFVVLPELALLRLAVYDENGKQLGQRILPLDGLQAGYRHITLRTESNVPMVLSCLFVRIVIKTYVPDELSGLVDALADPRAYVSAQERTEALYNMGVEDSDIVEVATSSMRIASNKSVPRTDCSSLDQSYESSKSLVLSKESARSNIEVTDGKQKMEAICISDLKKDKCFQKLVRKFQKDMNELKKRHQKQRDSIQKRQDFIFSSFTNAFHQLQQMTVDKLICNSFKQSKWRTVANSSGSQKHQLPSYVKSEPASRNMDVTNKMKSLVLSQTDEWSSMMRRHEGECHDLRRSQIKEEFDCLGKLLQGAQKQQMNILKLRLEAENKDLKQAQTKKSMDDTRIIHQDKNIKTKAERDRRIKETNEKNLKVFCEERKRLAIKAQKHEEQLVQRHVEQYEQFEKDAEKELELEEMSHREIQLASKPEFIC</sequence>
<dbReference type="InterPro" id="IPR017946">
    <property type="entry name" value="PLC-like_Pdiesterase_TIM-brl"/>
</dbReference>
<dbReference type="Pfam" id="PF22631">
    <property type="entry name" value="PLCB1-4-like_EFh"/>
    <property type="match status" value="1"/>
</dbReference>
<comment type="cofactor">
    <cofactor evidence="8">
        <name>Ca(2+)</name>
        <dbReference type="ChEBI" id="CHEBI:29108"/>
    </cofactor>
    <text evidence="8">Binds 1 Ca(2+) ion per subunit.</text>
</comment>
<dbReference type="PROSITE" id="PS50008">
    <property type="entry name" value="PIPLC_Y_DOMAIN"/>
    <property type="match status" value="1"/>
</dbReference>
<proteinExistence type="predicted"/>
<dbReference type="InterPro" id="IPR000909">
    <property type="entry name" value="PLipase_C_PInositol-sp_X_dom"/>
</dbReference>
<dbReference type="SUPFAM" id="SSF51695">
    <property type="entry name" value="PLC-like phosphodiesterases"/>
    <property type="match status" value="1"/>
</dbReference>
<dbReference type="InterPro" id="IPR042531">
    <property type="entry name" value="PLC-beta_C_sf"/>
</dbReference>
<keyword evidence="8" id="KW-0479">Metal-binding</keyword>
<feature type="binding site" evidence="8">
    <location>
        <position position="410"/>
    </location>
    <ligand>
        <name>Ca(2+)</name>
        <dbReference type="ChEBI" id="CHEBI:29108"/>
    </ligand>
</feature>
<dbReference type="GO" id="GO:0005509">
    <property type="term" value="F:calcium ion binding"/>
    <property type="evidence" value="ECO:0007669"/>
    <property type="project" value="UniProtKB-UniRule"/>
</dbReference>
<dbReference type="PANTHER" id="PTHR10336">
    <property type="entry name" value="PHOSPHOINOSITIDE-SPECIFIC PHOSPHOLIPASE C FAMILY PROTEIN"/>
    <property type="match status" value="1"/>
</dbReference>
<evidence type="ECO:0000256" key="4">
    <source>
        <dbReference type="ARBA" id="ARBA00023098"/>
    </source>
</evidence>
<dbReference type="OrthoDB" id="269822at2759"/>
<dbReference type="Gene3D" id="3.20.20.190">
    <property type="entry name" value="Phosphatidylinositol (PI) phosphodiesterase"/>
    <property type="match status" value="1"/>
</dbReference>